<evidence type="ECO:0000313" key="2">
    <source>
        <dbReference type="EMBL" id="EPS25910.1"/>
    </source>
</evidence>
<feature type="region of interest" description="Disordered" evidence="1">
    <location>
        <begin position="73"/>
        <end position="114"/>
    </location>
</feature>
<keyword evidence="3" id="KW-1185">Reference proteome</keyword>
<sequence>MAIQYICFKEGTPIGRRRQKKRFKPDIHPVVDVDGIVPHRVTSHWNLLLTGRGYDRLSAEAMTVVRVAVGKLPPPPVQDPRLSPPRVSAMRGYEPPPFTADRATSNVAVAKRWK</sequence>
<proteinExistence type="predicted"/>
<name>S7Z5X4_PENO1</name>
<dbReference type="EMBL" id="KB644408">
    <property type="protein sequence ID" value="EPS25910.1"/>
    <property type="molecule type" value="Genomic_DNA"/>
</dbReference>
<organism evidence="2 3">
    <name type="scientific">Penicillium oxalicum (strain 114-2 / CGMCC 5302)</name>
    <name type="common">Penicillium decumbens</name>
    <dbReference type="NCBI Taxonomy" id="933388"/>
    <lineage>
        <taxon>Eukaryota</taxon>
        <taxon>Fungi</taxon>
        <taxon>Dikarya</taxon>
        <taxon>Ascomycota</taxon>
        <taxon>Pezizomycotina</taxon>
        <taxon>Eurotiomycetes</taxon>
        <taxon>Eurotiomycetidae</taxon>
        <taxon>Eurotiales</taxon>
        <taxon>Aspergillaceae</taxon>
        <taxon>Penicillium</taxon>
    </lineage>
</organism>
<dbReference type="HOGENOM" id="CLU_2121882_0_0_1"/>
<gene>
    <name evidence="2" type="ORF">PDE_00846</name>
</gene>
<dbReference type="AlphaFoldDB" id="S7Z5X4"/>
<evidence type="ECO:0000256" key="1">
    <source>
        <dbReference type="SAM" id="MobiDB-lite"/>
    </source>
</evidence>
<evidence type="ECO:0000313" key="3">
    <source>
        <dbReference type="Proteomes" id="UP000019376"/>
    </source>
</evidence>
<dbReference type="Proteomes" id="UP000019376">
    <property type="component" value="Unassembled WGS sequence"/>
</dbReference>
<reference evidence="2 3" key="1">
    <citation type="journal article" date="2013" name="PLoS ONE">
        <title>Genomic and secretomic analyses reveal unique features of the lignocellulolytic enzyme system of Penicillium decumbens.</title>
        <authorList>
            <person name="Liu G."/>
            <person name="Zhang L."/>
            <person name="Wei X."/>
            <person name="Zou G."/>
            <person name="Qin Y."/>
            <person name="Ma L."/>
            <person name="Li J."/>
            <person name="Zheng H."/>
            <person name="Wang S."/>
            <person name="Wang C."/>
            <person name="Xun L."/>
            <person name="Zhao G.-P."/>
            <person name="Zhou Z."/>
            <person name="Qu Y."/>
        </authorList>
    </citation>
    <scope>NUCLEOTIDE SEQUENCE [LARGE SCALE GENOMIC DNA]</scope>
    <source>
        <strain evidence="3">114-2 / CGMCC 5302</strain>
    </source>
</reference>
<accession>S7Z5X4</accession>
<protein>
    <submittedName>
        <fullName evidence="2">Uncharacterized protein</fullName>
    </submittedName>
</protein>